<dbReference type="OrthoDB" id="9806565at2"/>
<keyword evidence="3" id="KW-1185">Reference proteome</keyword>
<reference evidence="2 3" key="1">
    <citation type="submission" date="2012-06" db="EMBL/GenBank/DDBJ databases">
        <title>Complete genome of Terriglobus roseus DSM 18391.</title>
        <authorList>
            <consortium name="US DOE Joint Genome Institute (JGI-PGF)"/>
            <person name="Lucas S."/>
            <person name="Copeland A."/>
            <person name="Lapidus A."/>
            <person name="Glavina del Rio T."/>
            <person name="Dalin E."/>
            <person name="Tice H."/>
            <person name="Bruce D."/>
            <person name="Goodwin L."/>
            <person name="Pitluck S."/>
            <person name="Peters L."/>
            <person name="Mikhailova N."/>
            <person name="Munk A.C.C."/>
            <person name="Kyrpides N."/>
            <person name="Mavromatis K."/>
            <person name="Ivanova N."/>
            <person name="Brettin T."/>
            <person name="Detter J.C."/>
            <person name="Han C."/>
            <person name="Larimer F."/>
            <person name="Land M."/>
            <person name="Hauser L."/>
            <person name="Markowitz V."/>
            <person name="Cheng J.-F."/>
            <person name="Hugenholtz P."/>
            <person name="Woyke T."/>
            <person name="Wu D."/>
            <person name="Brambilla E."/>
            <person name="Klenk H.-P."/>
            <person name="Eisen J.A."/>
        </authorList>
    </citation>
    <scope>NUCLEOTIDE SEQUENCE [LARGE SCALE GENOMIC DNA]</scope>
    <source>
        <strain evidence="3">DSM 18391 / NRRL B-41598 / KBS 63</strain>
    </source>
</reference>
<dbReference type="RefSeq" id="WP_014787719.1">
    <property type="nucleotide sequence ID" value="NC_018014.1"/>
</dbReference>
<sequence length="370" mass="39615">MSYPDADALVVGGGLAGCTVATELARAGRRAVLLERSKAAHHKVCGEFLSGEAIHYLSRLNVDLAALGAVALRSVRLVLRSGVVEEKLPFAAYSLTRSLLDEELLRGAAVAGVDVQRNTNVETLKAENAAWWVSDRDDRTFRSKDVFLATGKYDLRGFPRPAGTHRGLVAFKMYYRLTPQQHAELGDAIELILFPGGYAGLQPVEGGRVNLCLLVTGGCLKAAGSKWAGVLPYLERNSSYLTKRLNGATPLLESPLTASRIPYGHMQASSSEGLWHVGDQAAVIPSFCGDGMAIALHSGAMAAHHFLKGDGAAVYQARLRSQLGRRLAIATRLSQVMVAWPGAAQVVKMAPGLLSFIASMTRIPDTALLR</sequence>
<dbReference type="eggNOG" id="COG0644">
    <property type="taxonomic scope" value="Bacteria"/>
</dbReference>
<dbReference type="PANTHER" id="PTHR42685:SF22">
    <property type="entry name" value="CONDITIONED MEDIUM FACTOR RECEPTOR 1"/>
    <property type="match status" value="1"/>
</dbReference>
<dbReference type="EMBL" id="CP003379">
    <property type="protein sequence ID" value="AFL90459.1"/>
    <property type="molecule type" value="Genomic_DNA"/>
</dbReference>
<dbReference type="SUPFAM" id="SSF51905">
    <property type="entry name" value="FAD/NAD(P)-binding domain"/>
    <property type="match status" value="1"/>
</dbReference>
<evidence type="ECO:0000313" key="3">
    <source>
        <dbReference type="Proteomes" id="UP000006056"/>
    </source>
</evidence>
<feature type="domain" description="FAD-binding" evidence="1">
    <location>
        <begin position="6"/>
        <end position="128"/>
    </location>
</feature>
<dbReference type="InterPro" id="IPR036188">
    <property type="entry name" value="FAD/NAD-bd_sf"/>
</dbReference>
<proteinExistence type="predicted"/>
<dbReference type="KEGG" id="trs:Terro_4255"/>
<gene>
    <name evidence="2" type="ordered locus">Terro_4255</name>
</gene>
<protein>
    <submittedName>
        <fullName evidence="2">Flavin-dependent dehydrogenase</fullName>
    </submittedName>
</protein>
<dbReference type="Pfam" id="PF01494">
    <property type="entry name" value="FAD_binding_3"/>
    <property type="match status" value="1"/>
</dbReference>
<accession>I3ZMJ1</accession>
<dbReference type="HOGENOM" id="CLU_024648_5_3_0"/>
<name>I3ZMJ1_TERRK</name>
<dbReference type="AlphaFoldDB" id="I3ZMJ1"/>
<dbReference type="STRING" id="926566.Terro_4255"/>
<dbReference type="PANTHER" id="PTHR42685">
    <property type="entry name" value="GERANYLGERANYL DIPHOSPHATE REDUCTASE"/>
    <property type="match status" value="1"/>
</dbReference>
<organism evidence="2 3">
    <name type="scientific">Terriglobus roseus (strain DSM 18391 / NRRL B-41598 / KBS 63)</name>
    <dbReference type="NCBI Taxonomy" id="926566"/>
    <lineage>
        <taxon>Bacteria</taxon>
        <taxon>Pseudomonadati</taxon>
        <taxon>Acidobacteriota</taxon>
        <taxon>Terriglobia</taxon>
        <taxon>Terriglobales</taxon>
        <taxon>Acidobacteriaceae</taxon>
        <taxon>Terriglobus</taxon>
    </lineage>
</organism>
<dbReference type="InterPro" id="IPR050407">
    <property type="entry name" value="Geranylgeranyl_reductase"/>
</dbReference>
<dbReference type="PATRIC" id="fig|926566.3.peg.4206"/>
<dbReference type="Gene3D" id="3.50.50.60">
    <property type="entry name" value="FAD/NAD(P)-binding domain"/>
    <property type="match status" value="1"/>
</dbReference>
<evidence type="ECO:0000313" key="2">
    <source>
        <dbReference type="EMBL" id="AFL90459.1"/>
    </source>
</evidence>
<dbReference type="InterPro" id="IPR002938">
    <property type="entry name" value="FAD-bd"/>
</dbReference>
<evidence type="ECO:0000259" key="1">
    <source>
        <dbReference type="Pfam" id="PF01494"/>
    </source>
</evidence>
<dbReference type="Proteomes" id="UP000006056">
    <property type="component" value="Chromosome"/>
</dbReference>
<dbReference type="GO" id="GO:0071949">
    <property type="term" value="F:FAD binding"/>
    <property type="evidence" value="ECO:0007669"/>
    <property type="project" value="InterPro"/>
</dbReference>